<dbReference type="SUPFAM" id="SSF46689">
    <property type="entry name" value="Homeodomain-like"/>
    <property type="match status" value="1"/>
</dbReference>
<dbReference type="PRINTS" id="PR00455">
    <property type="entry name" value="HTHTETR"/>
</dbReference>
<evidence type="ECO:0000256" key="1">
    <source>
        <dbReference type="ARBA" id="ARBA00023015"/>
    </source>
</evidence>
<dbReference type="OrthoDB" id="5293556at2"/>
<dbReference type="GO" id="GO:0003700">
    <property type="term" value="F:DNA-binding transcription factor activity"/>
    <property type="evidence" value="ECO:0007669"/>
    <property type="project" value="TreeGrafter"/>
</dbReference>
<keyword evidence="2 4" id="KW-0238">DNA-binding</keyword>
<protein>
    <submittedName>
        <fullName evidence="6">TetR family transcriptional regulator</fullName>
    </submittedName>
</protein>
<dbReference type="InterPro" id="IPR050109">
    <property type="entry name" value="HTH-type_TetR-like_transc_reg"/>
</dbReference>
<dbReference type="GO" id="GO:0000976">
    <property type="term" value="F:transcription cis-regulatory region binding"/>
    <property type="evidence" value="ECO:0007669"/>
    <property type="project" value="TreeGrafter"/>
</dbReference>
<comment type="caution">
    <text evidence="6">The sequence shown here is derived from an EMBL/GenBank/DDBJ whole genome shotgun (WGS) entry which is preliminary data.</text>
</comment>
<keyword evidence="1" id="KW-0805">Transcription regulation</keyword>
<organism evidence="6 7">
    <name type="scientific">Fluviicoccus keumensis</name>
    <dbReference type="NCBI Taxonomy" id="1435465"/>
    <lineage>
        <taxon>Bacteria</taxon>
        <taxon>Pseudomonadati</taxon>
        <taxon>Pseudomonadota</taxon>
        <taxon>Gammaproteobacteria</taxon>
        <taxon>Moraxellales</taxon>
        <taxon>Moraxellaceae</taxon>
        <taxon>Fluviicoccus</taxon>
    </lineage>
</organism>
<dbReference type="Gene3D" id="1.10.357.10">
    <property type="entry name" value="Tetracycline Repressor, domain 2"/>
    <property type="match status" value="1"/>
</dbReference>
<dbReference type="Pfam" id="PF13305">
    <property type="entry name" value="TetR_C_33"/>
    <property type="match status" value="1"/>
</dbReference>
<reference evidence="6 7" key="1">
    <citation type="submission" date="2019-02" db="EMBL/GenBank/DDBJ databases">
        <title>Genomic Encyclopedia of Type Strains, Phase IV (KMG-IV): sequencing the most valuable type-strain genomes for metagenomic binning, comparative biology and taxonomic classification.</title>
        <authorList>
            <person name="Goeker M."/>
        </authorList>
    </citation>
    <scope>NUCLEOTIDE SEQUENCE [LARGE SCALE GENOMIC DNA]</scope>
    <source>
        <strain evidence="6 7">DSM 105135</strain>
    </source>
</reference>
<evidence type="ECO:0000259" key="5">
    <source>
        <dbReference type="PROSITE" id="PS50977"/>
    </source>
</evidence>
<dbReference type="InterPro" id="IPR009057">
    <property type="entry name" value="Homeodomain-like_sf"/>
</dbReference>
<dbReference type="InterPro" id="IPR036271">
    <property type="entry name" value="Tet_transcr_reg_TetR-rel_C_sf"/>
</dbReference>
<keyword evidence="3" id="KW-0804">Transcription</keyword>
<dbReference type="PANTHER" id="PTHR30055">
    <property type="entry name" value="HTH-TYPE TRANSCRIPTIONAL REGULATOR RUTR"/>
    <property type="match status" value="1"/>
</dbReference>
<evidence type="ECO:0000313" key="7">
    <source>
        <dbReference type="Proteomes" id="UP000292423"/>
    </source>
</evidence>
<accession>A0A4Q7ZBA8</accession>
<dbReference type="PROSITE" id="PS50977">
    <property type="entry name" value="HTH_TETR_2"/>
    <property type="match status" value="1"/>
</dbReference>
<dbReference type="Proteomes" id="UP000292423">
    <property type="component" value="Unassembled WGS sequence"/>
</dbReference>
<dbReference type="EMBL" id="SHKX01000010">
    <property type="protein sequence ID" value="RZU47444.1"/>
    <property type="molecule type" value="Genomic_DNA"/>
</dbReference>
<dbReference type="PANTHER" id="PTHR30055:SF220">
    <property type="entry name" value="TETR-FAMILY REGULATORY PROTEIN"/>
    <property type="match status" value="1"/>
</dbReference>
<dbReference type="InterPro" id="IPR025996">
    <property type="entry name" value="MT1864/Rv1816-like_C"/>
</dbReference>
<dbReference type="InterPro" id="IPR001647">
    <property type="entry name" value="HTH_TetR"/>
</dbReference>
<proteinExistence type="predicted"/>
<evidence type="ECO:0000256" key="2">
    <source>
        <dbReference type="ARBA" id="ARBA00023125"/>
    </source>
</evidence>
<feature type="DNA-binding region" description="H-T-H motif" evidence="4">
    <location>
        <begin position="40"/>
        <end position="59"/>
    </location>
</feature>
<dbReference type="AlphaFoldDB" id="A0A4Q7ZBA8"/>
<sequence length="213" mass="23313">MTSSLAIPEPRPPYHHGDLARALLQAAGELIEEEGLESFTLRACARRAGVSHAAPAHHFRDRAGLLSAYAASVFQDMTVQGRARIAAAGANPYARLKAVGLSYIDFAIQRPGAFRLIFRCEVLDKTNPVLKEAGDECFALLSDVVGSLTPPDRQSQVFLYSMLAWSVVHGFAHLWLEGNFTQVFCHHSNEPDVQADILANRILDLMKPAFGKS</sequence>
<dbReference type="Pfam" id="PF00440">
    <property type="entry name" value="TetR_N"/>
    <property type="match status" value="1"/>
</dbReference>
<evidence type="ECO:0000256" key="3">
    <source>
        <dbReference type="ARBA" id="ARBA00023163"/>
    </source>
</evidence>
<keyword evidence="7" id="KW-1185">Reference proteome</keyword>
<name>A0A4Q7ZBA8_9GAMM</name>
<feature type="domain" description="HTH tetR-type" evidence="5">
    <location>
        <begin position="17"/>
        <end position="77"/>
    </location>
</feature>
<evidence type="ECO:0000313" key="6">
    <source>
        <dbReference type="EMBL" id="RZU47444.1"/>
    </source>
</evidence>
<dbReference type="SUPFAM" id="SSF48498">
    <property type="entry name" value="Tetracyclin repressor-like, C-terminal domain"/>
    <property type="match status" value="1"/>
</dbReference>
<dbReference type="RefSeq" id="WP_130410687.1">
    <property type="nucleotide sequence ID" value="NZ_SHKX01000010.1"/>
</dbReference>
<gene>
    <name evidence="6" type="ORF">EV700_0406</name>
</gene>
<evidence type="ECO:0000256" key="4">
    <source>
        <dbReference type="PROSITE-ProRule" id="PRU00335"/>
    </source>
</evidence>